<reference evidence="1" key="1">
    <citation type="submission" date="2011-11" db="EMBL/GenBank/DDBJ databases">
        <title>The Genome Sequence of Fusarium oxysporum II5.</title>
        <authorList>
            <consortium name="The Broad Institute Genome Sequencing Platform"/>
            <person name="Ma L.-J."/>
            <person name="Gale L.R."/>
            <person name="Schwartz D.C."/>
            <person name="Zhou S."/>
            <person name="Corby-Kistler H."/>
            <person name="Young S.K."/>
            <person name="Zeng Q."/>
            <person name="Gargeya S."/>
            <person name="Fitzgerald M."/>
            <person name="Haas B."/>
            <person name="Abouelleil A."/>
            <person name="Alvarado L."/>
            <person name="Arachchi H.M."/>
            <person name="Berlin A."/>
            <person name="Brown A."/>
            <person name="Chapman S.B."/>
            <person name="Chen Z."/>
            <person name="Dunbar C."/>
            <person name="Freedman E."/>
            <person name="Gearin G."/>
            <person name="Goldberg J."/>
            <person name="Griggs A."/>
            <person name="Gujja S."/>
            <person name="Heiman D."/>
            <person name="Howarth C."/>
            <person name="Larson L."/>
            <person name="Lui A."/>
            <person name="MacDonald P.J.P."/>
            <person name="Montmayeur A."/>
            <person name="Murphy C."/>
            <person name="Neiman D."/>
            <person name="Pearson M."/>
            <person name="Priest M."/>
            <person name="Roberts A."/>
            <person name="Saif S."/>
            <person name="Shea T."/>
            <person name="Shenoy N."/>
            <person name="Sisk P."/>
            <person name="Stolte C."/>
            <person name="Sykes S."/>
            <person name="Wortman J."/>
            <person name="Nusbaum C."/>
            <person name="Birren B."/>
        </authorList>
    </citation>
    <scope>NUCLEOTIDE SEQUENCE [LARGE SCALE GENOMIC DNA]</scope>
    <source>
        <strain evidence="1">54006</strain>
    </source>
</reference>
<accession>X0J0V6</accession>
<dbReference type="HOGENOM" id="CLU_1209872_0_0_1"/>
<gene>
    <name evidence="1" type="ORF">FOIG_16711</name>
</gene>
<dbReference type="AlphaFoldDB" id="X0J0V6"/>
<reference evidence="1" key="2">
    <citation type="submission" date="2014-03" db="EMBL/GenBank/DDBJ databases">
        <title>The Genome Annotation of Fusarium oxysporum II5.</title>
        <authorList>
            <consortium name="The Broad Institute Genomics Platform"/>
            <person name="Ma L.-J."/>
            <person name="Corby-Kistler H."/>
            <person name="Broz K."/>
            <person name="Gale L.R."/>
            <person name="Jonkers W."/>
            <person name="O'Donnell K."/>
            <person name="Ploetz R."/>
            <person name="Steinberg C."/>
            <person name="Schwartz D.C."/>
            <person name="VanEtten H."/>
            <person name="Zhou S."/>
            <person name="Young S.K."/>
            <person name="Zeng Q."/>
            <person name="Gargeya S."/>
            <person name="Fitzgerald M."/>
            <person name="Abouelleil A."/>
            <person name="Alvarado L."/>
            <person name="Chapman S.B."/>
            <person name="Gainer-Dewar J."/>
            <person name="Goldberg J."/>
            <person name="Griggs A."/>
            <person name="Gujja S."/>
            <person name="Hansen M."/>
            <person name="Howarth C."/>
            <person name="Imamovic A."/>
            <person name="Ireland A."/>
            <person name="Larimer J."/>
            <person name="McCowan C."/>
            <person name="Murphy C."/>
            <person name="Pearson M."/>
            <person name="Poon T.W."/>
            <person name="Priest M."/>
            <person name="Roberts A."/>
            <person name="Saif S."/>
            <person name="Shea T."/>
            <person name="Sykes S."/>
            <person name="Wortman J."/>
            <person name="Nusbaum C."/>
            <person name="Birren B."/>
        </authorList>
    </citation>
    <scope>NUCLEOTIDE SEQUENCE</scope>
    <source>
        <strain evidence="1">54006</strain>
    </source>
</reference>
<proteinExistence type="predicted"/>
<organism evidence="1">
    <name type="scientific">Fusarium odoratissimum (strain NRRL 54006)</name>
    <dbReference type="NCBI Taxonomy" id="1089451"/>
    <lineage>
        <taxon>Eukaryota</taxon>
        <taxon>Fungi</taxon>
        <taxon>Dikarya</taxon>
        <taxon>Ascomycota</taxon>
        <taxon>Pezizomycotina</taxon>
        <taxon>Sordariomycetes</taxon>
        <taxon>Hypocreomycetidae</taxon>
        <taxon>Hypocreales</taxon>
        <taxon>Nectriaceae</taxon>
        <taxon>Fusarium</taxon>
        <taxon>Fusarium oxysporum species complex</taxon>
        <taxon>Fusarium oxysporum f. sp. cubense (strain race 4)</taxon>
    </lineage>
</organism>
<evidence type="ECO:0008006" key="2">
    <source>
        <dbReference type="Google" id="ProtNLM"/>
    </source>
</evidence>
<dbReference type="VEuPathDB" id="FungiDB:FOIG_16711"/>
<sequence>MPVDFYRRRLPPCSGREFFMGKGFPSEHRYKGDWVKVEELITTLGGTLSAKRTNNVTDILLVGRDGTPQTGLGEIIDGDREWAKDRKLKIRSSEWLSEVYCQYRFFFKDKPPLEPDVRSIVLKEPLYTDGDGYLIVAPGDKLIPRFLHKIGIETEECEVLDLIYQRAPGSLGEKYSPTTTNSSQSIEHYKHTLKRIDCPAECSDFLGQIFTTSKKRITAEEALKHPWLR</sequence>
<dbReference type="RefSeq" id="XP_031052101.1">
    <property type="nucleotide sequence ID" value="XM_031218185.1"/>
</dbReference>
<dbReference type="Proteomes" id="UP000030685">
    <property type="component" value="Unassembled WGS sequence"/>
</dbReference>
<evidence type="ECO:0000313" key="1">
    <source>
        <dbReference type="EMBL" id="EXL90011.1"/>
    </source>
</evidence>
<dbReference type="EMBL" id="KK036169">
    <property type="protein sequence ID" value="EXL90011.1"/>
    <property type="molecule type" value="Genomic_DNA"/>
</dbReference>
<name>X0J0V6_FUSO5</name>
<dbReference type="GeneID" id="42041886"/>
<protein>
    <recommendedName>
        <fullName evidence="2">Protein kinase domain-containing protein</fullName>
    </recommendedName>
</protein>